<dbReference type="KEGG" id="tse:THMIRHAS_15120"/>
<gene>
    <name evidence="1" type="ORF">THMIRHAS_15120</name>
</gene>
<accession>A0A6F8PVJ9</accession>
<protein>
    <submittedName>
        <fullName evidence="1">Uncharacterized protein</fullName>
    </submittedName>
</protein>
<name>A0A6F8PVJ9_9GAMM</name>
<dbReference type="AlphaFoldDB" id="A0A6F8PVJ9"/>
<proteinExistence type="predicted"/>
<evidence type="ECO:0000313" key="1">
    <source>
        <dbReference type="EMBL" id="BBP46139.1"/>
    </source>
</evidence>
<organism evidence="1 2">
    <name type="scientific">Thiosulfatimonas sediminis</name>
    <dbReference type="NCBI Taxonomy" id="2675054"/>
    <lineage>
        <taxon>Bacteria</taxon>
        <taxon>Pseudomonadati</taxon>
        <taxon>Pseudomonadota</taxon>
        <taxon>Gammaproteobacteria</taxon>
        <taxon>Thiotrichales</taxon>
        <taxon>Piscirickettsiaceae</taxon>
        <taxon>Thiosulfatimonas</taxon>
    </lineage>
</organism>
<sequence>MSVTDKAQSKTQVIIIEERENPSTDYFVLPQFPLTKFDVKRCTFNQGISADLLTDAIVVFVRYLPKKWRQLVAENRVVLKSLYFFMDDDLLDLKASKGMPLRYRWKLLTLAALHKNWLLQQQAEFWVSTPYLLNKYHAYSPDLMTPKPVQALHNSVKVFYHGSASHKAEIEWLLPVMTAVLARNKNVCFEIIGGPSVYQAFKGLPRVQVIHPMGWEAYQHFIKQPGRHIGLAPLLDSAFNAARSYTKVFDITQAGAVGIYSVNSESAGFVASICSSGVIPAGLVLPLEPALWIEAILELADDVERRQLMLEQAQVRLASLACNKSKAL</sequence>
<evidence type="ECO:0000313" key="2">
    <source>
        <dbReference type="Proteomes" id="UP000501726"/>
    </source>
</evidence>
<dbReference type="Proteomes" id="UP000501726">
    <property type="component" value="Chromosome"/>
</dbReference>
<reference evidence="2" key="1">
    <citation type="submission" date="2019-11" db="EMBL/GenBank/DDBJ databases">
        <title>Isolation and characterization of two novel species in the genus Thiomicrorhabdus.</title>
        <authorList>
            <person name="Mochizuki J."/>
            <person name="Kojima H."/>
            <person name="Fukui M."/>
        </authorList>
    </citation>
    <scope>NUCLEOTIDE SEQUENCE [LARGE SCALE GENOMIC DNA]</scope>
    <source>
        <strain evidence="2">aks77</strain>
    </source>
</reference>
<dbReference type="EMBL" id="AP021889">
    <property type="protein sequence ID" value="BBP46139.1"/>
    <property type="molecule type" value="Genomic_DNA"/>
</dbReference>
<keyword evidence="2" id="KW-1185">Reference proteome</keyword>